<dbReference type="HOGENOM" id="CLU_763270_0_0_1"/>
<dbReference type="Proteomes" id="UP000054279">
    <property type="component" value="Unassembled WGS sequence"/>
</dbReference>
<dbReference type="AlphaFoldDB" id="A0A0C9UVT0"/>
<dbReference type="EMBL" id="KN837286">
    <property type="protein sequence ID" value="KIJ29305.1"/>
    <property type="molecule type" value="Genomic_DNA"/>
</dbReference>
<sequence length="363" mass="40990">MVSSVQIEDRHIPQPQTLVATSVQKYNIIKVSYKRFLDDQLCAVCVYPETPKAHENLGKCLSYCQRENLDMETLIHGYRFSRHSLLYWTLWDTPSKHTADILSNLLKVPLNAEVRKDAYVACIERGRCDVDFESLRLAPGAESYMARQAHEVCNRHLPRDYVAIAPRLGNDFFEFDWIIPEFEKRMKLGVDKHGMGIEFVASGIVWLLALTPPPKKLQEERNAKSNEMEGYNTKVAFAVTLVPVEPSYDLPTFTAHVIISPGCHPPRGSAFRRGPLGRICNRSRVDNATAKIETVGFDMKTFSGVKIEALHDAEKLADVLDPNQLENFTDILSYSGLHRVTDMASFVNGKGKLVVSARVDLDH</sequence>
<proteinExistence type="predicted"/>
<reference evidence="1 2" key="1">
    <citation type="submission" date="2014-06" db="EMBL/GenBank/DDBJ databases">
        <title>Evolutionary Origins and Diversification of the Mycorrhizal Mutualists.</title>
        <authorList>
            <consortium name="DOE Joint Genome Institute"/>
            <consortium name="Mycorrhizal Genomics Consortium"/>
            <person name="Kohler A."/>
            <person name="Kuo A."/>
            <person name="Nagy L.G."/>
            <person name="Floudas D."/>
            <person name="Copeland A."/>
            <person name="Barry K.W."/>
            <person name="Cichocki N."/>
            <person name="Veneault-Fourrey C."/>
            <person name="LaButti K."/>
            <person name="Lindquist E.A."/>
            <person name="Lipzen A."/>
            <person name="Lundell T."/>
            <person name="Morin E."/>
            <person name="Murat C."/>
            <person name="Riley R."/>
            <person name="Ohm R."/>
            <person name="Sun H."/>
            <person name="Tunlid A."/>
            <person name="Henrissat B."/>
            <person name="Grigoriev I.V."/>
            <person name="Hibbett D.S."/>
            <person name="Martin F."/>
        </authorList>
    </citation>
    <scope>NUCLEOTIDE SEQUENCE [LARGE SCALE GENOMIC DNA]</scope>
    <source>
        <strain evidence="1 2">SS14</strain>
    </source>
</reference>
<gene>
    <name evidence="1" type="ORF">M422DRAFT_71255</name>
</gene>
<evidence type="ECO:0000313" key="1">
    <source>
        <dbReference type="EMBL" id="KIJ29305.1"/>
    </source>
</evidence>
<keyword evidence="2" id="KW-1185">Reference proteome</keyword>
<evidence type="ECO:0000313" key="2">
    <source>
        <dbReference type="Proteomes" id="UP000054279"/>
    </source>
</evidence>
<organism evidence="1 2">
    <name type="scientific">Sphaerobolus stellatus (strain SS14)</name>
    <dbReference type="NCBI Taxonomy" id="990650"/>
    <lineage>
        <taxon>Eukaryota</taxon>
        <taxon>Fungi</taxon>
        <taxon>Dikarya</taxon>
        <taxon>Basidiomycota</taxon>
        <taxon>Agaricomycotina</taxon>
        <taxon>Agaricomycetes</taxon>
        <taxon>Phallomycetidae</taxon>
        <taxon>Geastrales</taxon>
        <taxon>Sphaerobolaceae</taxon>
        <taxon>Sphaerobolus</taxon>
    </lineage>
</organism>
<name>A0A0C9UVT0_SPHS4</name>
<protein>
    <submittedName>
        <fullName evidence="1">Uncharacterized protein</fullName>
    </submittedName>
</protein>
<accession>A0A0C9UVT0</accession>